<dbReference type="Proteomes" id="UP000007875">
    <property type="component" value="Unassembled WGS sequence"/>
</dbReference>
<sequence>TESKQRRCAEEHERIVRPVSQQSERRKNLSFSNQQVREIDRENRRLLNEITRSRKQPRPSSASSVRSTTSVRSDATDRSRRSTASRASSTSTQRHKSSKQTKLYHSTINRINYQRQVERENLKMLKRLQGCKPTPGFAENFTVT</sequence>
<protein>
    <recommendedName>
        <fullName evidence="2">Cilia- and flagella-associated protein 97</fullName>
    </recommendedName>
</protein>
<reference evidence="4" key="3">
    <citation type="submission" date="2025-09" db="UniProtKB">
        <authorList>
            <consortium name="Ensembl"/>
        </authorList>
    </citation>
    <scope>IDENTIFICATION</scope>
</reference>
<dbReference type="GO" id="GO:0007283">
    <property type="term" value="P:spermatogenesis"/>
    <property type="evidence" value="ECO:0007669"/>
    <property type="project" value="TreeGrafter"/>
</dbReference>
<dbReference type="AlphaFoldDB" id="H2YW29"/>
<reference evidence="4" key="2">
    <citation type="submission" date="2025-08" db="UniProtKB">
        <authorList>
            <consortium name="Ensembl"/>
        </authorList>
    </citation>
    <scope>IDENTIFICATION</scope>
</reference>
<reference evidence="5" key="1">
    <citation type="submission" date="2003-08" db="EMBL/GenBank/DDBJ databases">
        <authorList>
            <person name="Birren B."/>
            <person name="Nusbaum C."/>
            <person name="Abebe A."/>
            <person name="Abouelleil A."/>
            <person name="Adekoya E."/>
            <person name="Ait-zahra M."/>
            <person name="Allen N."/>
            <person name="Allen T."/>
            <person name="An P."/>
            <person name="Anderson M."/>
            <person name="Anderson S."/>
            <person name="Arachchi H."/>
            <person name="Armbruster J."/>
            <person name="Bachantsang P."/>
            <person name="Baldwin J."/>
            <person name="Barry A."/>
            <person name="Bayul T."/>
            <person name="Blitshsteyn B."/>
            <person name="Bloom T."/>
            <person name="Blye J."/>
            <person name="Boguslavskiy L."/>
            <person name="Borowsky M."/>
            <person name="Boukhgalter B."/>
            <person name="Brunache A."/>
            <person name="Butler J."/>
            <person name="Calixte N."/>
            <person name="Calvo S."/>
            <person name="Camarata J."/>
            <person name="Campo K."/>
            <person name="Chang J."/>
            <person name="Cheshatsang Y."/>
            <person name="Citroen M."/>
            <person name="Collymore A."/>
            <person name="Considine T."/>
            <person name="Cook A."/>
            <person name="Cooke P."/>
            <person name="Corum B."/>
            <person name="Cuomo C."/>
            <person name="David R."/>
            <person name="Dawoe T."/>
            <person name="Degray S."/>
            <person name="Dodge S."/>
            <person name="Dooley K."/>
            <person name="Dorje P."/>
            <person name="Dorjee K."/>
            <person name="Dorris L."/>
            <person name="Duffey N."/>
            <person name="Dupes A."/>
            <person name="Elkins T."/>
            <person name="Engels R."/>
            <person name="Erickson J."/>
            <person name="Farina A."/>
            <person name="Faro S."/>
            <person name="Ferreira P."/>
            <person name="Fischer H."/>
            <person name="Fitzgerald M."/>
            <person name="Foley K."/>
            <person name="Gage D."/>
            <person name="Galagan J."/>
            <person name="Gearin G."/>
            <person name="Gnerre S."/>
            <person name="Gnirke A."/>
            <person name="Goyette A."/>
            <person name="Graham J."/>
            <person name="Grandbois E."/>
            <person name="Gyaltsen K."/>
            <person name="Hafez N."/>
            <person name="Hagopian D."/>
            <person name="Hagos B."/>
            <person name="Hall J."/>
            <person name="Hatcher B."/>
            <person name="Heller A."/>
            <person name="Higgins H."/>
            <person name="Honan T."/>
            <person name="Horn A."/>
            <person name="Houde N."/>
            <person name="Hughes L."/>
            <person name="Hulme W."/>
            <person name="Husby E."/>
            <person name="Iliev I."/>
            <person name="Jaffe D."/>
            <person name="Jones C."/>
            <person name="Kamal M."/>
            <person name="Kamat A."/>
            <person name="Kamvysselis M."/>
            <person name="Karlsson E."/>
            <person name="Kells C."/>
            <person name="Kieu A."/>
            <person name="Kisner P."/>
            <person name="Kodira C."/>
            <person name="Kulbokas E."/>
            <person name="Labutti K."/>
            <person name="Lama D."/>
            <person name="Landers T."/>
            <person name="Leger J."/>
            <person name="Levine S."/>
            <person name="Lewis D."/>
            <person name="Lewis T."/>
            <person name="Lindblad-toh K."/>
            <person name="Liu X."/>
            <person name="Lokyitsang T."/>
            <person name="Lokyitsang Y."/>
            <person name="Lucien O."/>
            <person name="Lui A."/>
            <person name="Ma L.J."/>
            <person name="Mabbitt R."/>
            <person name="Macdonald J."/>
            <person name="Maclean C."/>
            <person name="Major J."/>
            <person name="Manning J."/>
            <person name="Marabella R."/>
            <person name="Maru K."/>
            <person name="Matthews C."/>
            <person name="Mauceli E."/>
            <person name="Mccarthy M."/>
            <person name="Mcdonough S."/>
            <person name="Mcghee T."/>
            <person name="Meldrim J."/>
            <person name="Meneus L."/>
            <person name="Mesirov J."/>
            <person name="Mihalev A."/>
            <person name="Mihova T."/>
            <person name="Mikkelsen T."/>
            <person name="Mlenga V."/>
            <person name="Moru K."/>
            <person name="Mozes J."/>
            <person name="Mulrain L."/>
            <person name="Munson G."/>
            <person name="Naylor J."/>
            <person name="Newes C."/>
            <person name="Nguyen C."/>
            <person name="Nguyen N."/>
            <person name="Nguyen T."/>
            <person name="Nicol R."/>
            <person name="Nielsen C."/>
            <person name="Nizzari M."/>
            <person name="Norbu C."/>
            <person name="Norbu N."/>
            <person name="O'donnell P."/>
            <person name="Okoawo O."/>
            <person name="O'leary S."/>
            <person name="Omotosho B."/>
            <person name="O'neill K."/>
            <person name="Osman S."/>
            <person name="Parker S."/>
            <person name="Perrin D."/>
            <person name="Phunkhang P."/>
            <person name="Piqani B."/>
            <person name="Purcell S."/>
            <person name="Rachupka T."/>
            <person name="Ramasamy U."/>
            <person name="Rameau R."/>
            <person name="Ray V."/>
            <person name="Raymond C."/>
            <person name="Retta R."/>
            <person name="Richardson S."/>
            <person name="Rise C."/>
            <person name="Rodriguez J."/>
            <person name="Rogers J."/>
            <person name="Rogov P."/>
            <person name="Rutman M."/>
            <person name="Schupbach R."/>
            <person name="Seaman C."/>
            <person name="Settipalli S."/>
            <person name="Sharpe T."/>
            <person name="Sheridan J."/>
            <person name="Sherpa N."/>
            <person name="Shi J."/>
            <person name="Smirnov S."/>
            <person name="Smith C."/>
            <person name="Sougnez C."/>
            <person name="Spencer B."/>
            <person name="Stalker J."/>
            <person name="Stange-thomann N."/>
            <person name="Stavropoulos S."/>
            <person name="Stetson K."/>
            <person name="Stone C."/>
            <person name="Stone S."/>
            <person name="Stubbs M."/>
            <person name="Talamas J."/>
            <person name="Tchuinga P."/>
            <person name="Tenzing P."/>
            <person name="Tesfaye S."/>
            <person name="Theodore J."/>
            <person name="Thoulutsang Y."/>
            <person name="Topham K."/>
            <person name="Towey S."/>
            <person name="Tsamla T."/>
            <person name="Tsomo N."/>
            <person name="Vallee D."/>
            <person name="Vassiliev H."/>
            <person name="Venkataraman V."/>
            <person name="Vinson J."/>
            <person name="Vo A."/>
            <person name="Wade C."/>
            <person name="Wang S."/>
            <person name="Wangchuk T."/>
            <person name="Wangdi T."/>
            <person name="Whittaker C."/>
            <person name="Wilkinson J."/>
            <person name="Wu Y."/>
            <person name="Wyman D."/>
            <person name="Yadav S."/>
            <person name="Yang S."/>
            <person name="Yang X."/>
            <person name="Yeager S."/>
            <person name="Yee E."/>
            <person name="Young G."/>
            <person name="Zainoun J."/>
            <person name="Zembeck L."/>
            <person name="Zimmer A."/>
            <person name="Zody M."/>
            <person name="Lander E."/>
        </authorList>
    </citation>
    <scope>NUCLEOTIDE SEQUENCE [LARGE SCALE GENOMIC DNA]</scope>
</reference>
<dbReference type="HOGENOM" id="CLU_1800772_0_0_1"/>
<dbReference type="Ensembl" id="ENSCSAVT00000009657.1">
    <property type="protein sequence ID" value="ENSCSAVP00000009540.1"/>
    <property type="gene ID" value="ENSCSAVG00000005604.1"/>
</dbReference>
<feature type="compositionally biased region" description="Basic and acidic residues" evidence="3">
    <location>
        <begin position="37"/>
        <end position="47"/>
    </location>
</feature>
<dbReference type="PANTHER" id="PTHR23035:SF1">
    <property type="entry name" value="CILIA- AND FLAGELLA-ASSOCIATED PROTEIN 97"/>
    <property type="match status" value="1"/>
</dbReference>
<keyword evidence="5" id="KW-1185">Reference proteome</keyword>
<dbReference type="InterPro" id="IPR038791">
    <property type="entry name" value="Cfap97/Hemingway"/>
</dbReference>
<evidence type="ECO:0000313" key="4">
    <source>
        <dbReference type="Ensembl" id="ENSCSAVP00000009540.1"/>
    </source>
</evidence>
<dbReference type="Pfam" id="PF13879">
    <property type="entry name" value="Hmw_CFAP97"/>
    <property type="match status" value="1"/>
</dbReference>
<organism evidence="4 5">
    <name type="scientific">Ciona savignyi</name>
    <name type="common">Pacific transparent sea squirt</name>
    <dbReference type="NCBI Taxonomy" id="51511"/>
    <lineage>
        <taxon>Eukaryota</taxon>
        <taxon>Metazoa</taxon>
        <taxon>Chordata</taxon>
        <taxon>Tunicata</taxon>
        <taxon>Ascidiacea</taxon>
        <taxon>Phlebobranchia</taxon>
        <taxon>Cionidae</taxon>
        <taxon>Ciona</taxon>
    </lineage>
</organism>
<accession>H2YW29</accession>
<evidence type="ECO:0000256" key="3">
    <source>
        <dbReference type="SAM" id="MobiDB-lite"/>
    </source>
</evidence>
<dbReference type="InterPro" id="IPR029488">
    <property type="entry name" value="Hmw/CFAP97"/>
</dbReference>
<feature type="compositionally biased region" description="Basic and acidic residues" evidence="3">
    <location>
        <begin position="1"/>
        <end position="16"/>
    </location>
</feature>
<feature type="compositionally biased region" description="Low complexity" evidence="3">
    <location>
        <begin position="82"/>
        <end position="92"/>
    </location>
</feature>
<evidence type="ECO:0000313" key="5">
    <source>
        <dbReference type="Proteomes" id="UP000007875"/>
    </source>
</evidence>
<proteinExistence type="inferred from homology"/>
<comment type="similarity">
    <text evidence="1">Belongs to the CFAP97 family.</text>
</comment>
<evidence type="ECO:0000256" key="2">
    <source>
        <dbReference type="ARBA" id="ARBA00021424"/>
    </source>
</evidence>
<name>H2YW29_CIOSA</name>
<evidence type="ECO:0000256" key="1">
    <source>
        <dbReference type="ARBA" id="ARBA00008315"/>
    </source>
</evidence>
<dbReference type="PANTHER" id="PTHR23035">
    <property type="entry name" value="CILIA- AND FLAGELLA-ASSOCIATED PROTEIN 97-RELATED"/>
    <property type="match status" value="1"/>
</dbReference>
<feature type="region of interest" description="Disordered" evidence="3">
    <location>
        <begin position="1"/>
        <end position="106"/>
    </location>
</feature>
<feature type="compositionally biased region" description="Low complexity" evidence="3">
    <location>
        <begin position="60"/>
        <end position="73"/>
    </location>
</feature>